<dbReference type="GO" id="GO:0004386">
    <property type="term" value="F:helicase activity"/>
    <property type="evidence" value="ECO:0007669"/>
    <property type="project" value="UniProtKB-KW"/>
</dbReference>
<dbReference type="Proteomes" id="UP000031847">
    <property type="component" value="Unassembled WGS sequence"/>
</dbReference>
<reference evidence="1 2" key="1">
    <citation type="submission" date="2015-01" db="EMBL/GenBank/DDBJ databases">
        <title>Lactococcus lactis subsp.lactis JCM 5805 whole genome shotgun sequence.</title>
        <authorList>
            <person name="Fujii T."/>
            <person name="Tomita Y."/>
            <person name="Ikushima S."/>
            <person name="Fujiwara D."/>
        </authorList>
    </citation>
    <scope>NUCLEOTIDE SEQUENCE [LARGE SCALE GENOMIC DNA]</scope>
    <source>
        <strain evidence="1 2">JCM 5805</strain>
    </source>
</reference>
<keyword evidence="1" id="KW-0347">Helicase</keyword>
<sequence>MMFSMFLQFYLERQIDDARQLRSEKEQLTAELMVSVALKTDLKSQGQIHFDSGDLSYNLLTDSSASSKITDHSSDENTYQFSIHLKDGTNFQIKK</sequence>
<evidence type="ECO:0000313" key="2">
    <source>
        <dbReference type="Proteomes" id="UP000031847"/>
    </source>
</evidence>
<dbReference type="InterPro" id="IPR047665">
    <property type="entry name" value="ComGG_streptococcus-type"/>
</dbReference>
<keyword evidence="1" id="KW-0067">ATP-binding</keyword>
<accession>A0A0B8QVW9</accession>
<name>A0A0B8QVW9_LACLL</name>
<organism evidence="1 2">
    <name type="scientific">Lactococcus lactis subsp. lactis</name>
    <name type="common">Streptococcus lactis</name>
    <dbReference type="NCBI Taxonomy" id="1360"/>
    <lineage>
        <taxon>Bacteria</taxon>
        <taxon>Bacillati</taxon>
        <taxon>Bacillota</taxon>
        <taxon>Bacilli</taxon>
        <taxon>Lactobacillales</taxon>
        <taxon>Streptococcaceae</taxon>
        <taxon>Lactococcus</taxon>
    </lineage>
</organism>
<keyword evidence="1" id="KW-0547">Nucleotide-binding</keyword>
<comment type="caution">
    <text evidence="1">The sequence shown here is derived from an EMBL/GenBank/DDBJ whole genome shotgun (WGS) entry which is preliminary data.</text>
</comment>
<protein>
    <submittedName>
        <fullName evidence="1">Superfamily II helicase</fullName>
    </submittedName>
</protein>
<proteinExistence type="predicted"/>
<gene>
    <name evidence="1" type="ORF">JCM5805K_0187</name>
</gene>
<keyword evidence="1" id="KW-0378">Hydrolase</keyword>
<dbReference type="NCBIfam" id="NF041014">
    <property type="entry name" value="pilin_ComGG_2"/>
    <property type="match status" value="1"/>
</dbReference>
<evidence type="ECO:0000313" key="1">
    <source>
        <dbReference type="EMBL" id="GAM79083.1"/>
    </source>
</evidence>
<dbReference type="EMBL" id="BBSI01000008">
    <property type="protein sequence ID" value="GAM79083.1"/>
    <property type="molecule type" value="Genomic_DNA"/>
</dbReference>
<dbReference type="AlphaFoldDB" id="A0A0B8QVW9"/>